<dbReference type="InterPro" id="IPR050109">
    <property type="entry name" value="HTH-type_TetR-like_transc_reg"/>
</dbReference>
<evidence type="ECO:0000313" key="7">
    <source>
        <dbReference type="Proteomes" id="UP000259273"/>
    </source>
</evidence>
<keyword evidence="2 4" id="KW-0238">DNA-binding</keyword>
<dbReference type="STRING" id="1121937.GCA_000423125_01123"/>
<keyword evidence="3" id="KW-0804">Transcription</keyword>
<dbReference type="Pfam" id="PF00440">
    <property type="entry name" value="TetR_N"/>
    <property type="match status" value="1"/>
</dbReference>
<dbReference type="Proteomes" id="UP000259273">
    <property type="component" value="Unassembled WGS sequence"/>
</dbReference>
<dbReference type="InterPro" id="IPR009057">
    <property type="entry name" value="Homeodomain-like_sf"/>
</dbReference>
<organism evidence="6 7">
    <name type="scientific">Haliea salexigens</name>
    <dbReference type="NCBI Taxonomy" id="287487"/>
    <lineage>
        <taxon>Bacteria</taxon>
        <taxon>Pseudomonadati</taxon>
        <taxon>Pseudomonadota</taxon>
        <taxon>Gammaproteobacteria</taxon>
        <taxon>Cellvibrionales</taxon>
        <taxon>Halieaceae</taxon>
        <taxon>Haliea</taxon>
    </lineage>
</organism>
<dbReference type="PROSITE" id="PS50977">
    <property type="entry name" value="HTH_TETR_2"/>
    <property type="match status" value="1"/>
</dbReference>
<dbReference type="GO" id="GO:0003700">
    <property type="term" value="F:DNA-binding transcription factor activity"/>
    <property type="evidence" value="ECO:0007669"/>
    <property type="project" value="TreeGrafter"/>
</dbReference>
<protein>
    <recommendedName>
        <fullName evidence="5">HTH tetR-type domain-containing protein</fullName>
    </recommendedName>
</protein>
<dbReference type="Gene3D" id="1.10.357.10">
    <property type="entry name" value="Tetracycline Repressor, domain 2"/>
    <property type="match status" value="1"/>
</dbReference>
<dbReference type="GO" id="GO:0000976">
    <property type="term" value="F:transcription cis-regulatory region binding"/>
    <property type="evidence" value="ECO:0007669"/>
    <property type="project" value="TreeGrafter"/>
</dbReference>
<accession>A0A3C1KMN5</accession>
<sequence length="230" mass="26088">MMPLSDNTAPAPRRPKGELARERLKAAAVSLLDRVGYHQLRVKDITAEAGVAAGLFHHYYNGLEALIDEILEDHIAAFEATEQIERDVSKGDWFSRLRSHYRVAVHAHAAHPGIMRCIDQFCVDDPAFRARWQASYNRRLKLLAAVFPYVFPNSDLNEHEVNLVVHALSGIGQEVLRTRYIERNADLLALGLSEDELAEWLAALFYRGLFACNPPRRVLNHADRVLSLKR</sequence>
<name>A0A3C1KMN5_9GAMM</name>
<dbReference type="InterPro" id="IPR001647">
    <property type="entry name" value="HTH_TetR"/>
</dbReference>
<dbReference type="SUPFAM" id="SSF46689">
    <property type="entry name" value="Homeodomain-like"/>
    <property type="match status" value="1"/>
</dbReference>
<comment type="caution">
    <text evidence="6">The sequence shown here is derived from an EMBL/GenBank/DDBJ whole genome shotgun (WGS) entry which is preliminary data.</text>
</comment>
<proteinExistence type="predicted"/>
<evidence type="ECO:0000256" key="2">
    <source>
        <dbReference type="ARBA" id="ARBA00023125"/>
    </source>
</evidence>
<feature type="domain" description="HTH tetR-type" evidence="5">
    <location>
        <begin position="18"/>
        <end position="78"/>
    </location>
</feature>
<gene>
    <name evidence="6" type="ORF">DCP75_08460</name>
</gene>
<dbReference type="PANTHER" id="PTHR30055:SF234">
    <property type="entry name" value="HTH-TYPE TRANSCRIPTIONAL REGULATOR BETI"/>
    <property type="match status" value="1"/>
</dbReference>
<evidence type="ECO:0000256" key="4">
    <source>
        <dbReference type="PROSITE-ProRule" id="PRU00335"/>
    </source>
</evidence>
<evidence type="ECO:0000256" key="3">
    <source>
        <dbReference type="ARBA" id="ARBA00023163"/>
    </source>
</evidence>
<feature type="DNA-binding region" description="H-T-H motif" evidence="4">
    <location>
        <begin position="41"/>
        <end position="60"/>
    </location>
</feature>
<keyword evidence="1" id="KW-0805">Transcription regulation</keyword>
<dbReference type="AlphaFoldDB" id="A0A3C1KMN5"/>
<evidence type="ECO:0000313" key="6">
    <source>
        <dbReference type="EMBL" id="HAN27733.1"/>
    </source>
</evidence>
<evidence type="ECO:0000256" key="1">
    <source>
        <dbReference type="ARBA" id="ARBA00023015"/>
    </source>
</evidence>
<evidence type="ECO:0000259" key="5">
    <source>
        <dbReference type="PROSITE" id="PS50977"/>
    </source>
</evidence>
<reference evidence="6 7" key="1">
    <citation type="journal article" date="2018" name="Nat. Biotechnol.">
        <title>A standardized bacterial taxonomy based on genome phylogeny substantially revises the tree of life.</title>
        <authorList>
            <person name="Parks D.H."/>
            <person name="Chuvochina M."/>
            <person name="Waite D.W."/>
            <person name="Rinke C."/>
            <person name="Skarshewski A."/>
            <person name="Chaumeil P.A."/>
            <person name="Hugenholtz P."/>
        </authorList>
    </citation>
    <scope>NUCLEOTIDE SEQUENCE [LARGE SCALE GENOMIC DNA]</scope>
    <source>
        <strain evidence="6">UBA9158</strain>
    </source>
</reference>
<dbReference type="PANTHER" id="PTHR30055">
    <property type="entry name" value="HTH-TYPE TRANSCRIPTIONAL REGULATOR RUTR"/>
    <property type="match status" value="1"/>
</dbReference>
<dbReference type="EMBL" id="DMND01000115">
    <property type="protein sequence ID" value="HAN27733.1"/>
    <property type="molecule type" value="Genomic_DNA"/>
</dbReference>